<keyword evidence="2" id="KW-0813">Transport</keyword>
<dbReference type="InterPro" id="IPR002178">
    <property type="entry name" value="PTS_EIIA_type-2_dom"/>
</dbReference>
<dbReference type="GO" id="GO:0009401">
    <property type="term" value="P:phosphoenolpyruvate-dependent sugar phosphotransferase system"/>
    <property type="evidence" value="ECO:0007669"/>
    <property type="project" value="UniProtKB-KW"/>
</dbReference>
<organism evidence="8 9">
    <name type="scientific">Soehngenia longivitae</name>
    <dbReference type="NCBI Taxonomy" id="2562294"/>
    <lineage>
        <taxon>Bacteria</taxon>
        <taxon>Bacillati</taxon>
        <taxon>Bacillota</taxon>
        <taxon>Tissierellia</taxon>
        <taxon>Tissierellales</taxon>
        <taxon>Tissierellaceae</taxon>
        <taxon>Soehngenia</taxon>
    </lineage>
</organism>
<dbReference type="FunFam" id="3.40.930.10:FF:000009">
    <property type="entry name" value="PTS system, fructose specific IIABC component"/>
    <property type="match status" value="1"/>
</dbReference>
<dbReference type="Proteomes" id="UP000298381">
    <property type="component" value="Unassembled WGS sequence"/>
</dbReference>
<evidence type="ECO:0000256" key="3">
    <source>
        <dbReference type="ARBA" id="ARBA00022553"/>
    </source>
</evidence>
<dbReference type="Pfam" id="PF00359">
    <property type="entry name" value="PTS_EIIA_2"/>
    <property type="match status" value="1"/>
</dbReference>
<comment type="subcellular location">
    <subcellularLocation>
        <location evidence="1">Cytoplasm</location>
    </subcellularLocation>
</comment>
<evidence type="ECO:0000256" key="4">
    <source>
        <dbReference type="ARBA" id="ARBA00022597"/>
    </source>
</evidence>
<accession>A0A4Z0D584</accession>
<dbReference type="PROSITE" id="PS51094">
    <property type="entry name" value="PTS_EIIA_TYPE_2"/>
    <property type="match status" value="1"/>
</dbReference>
<keyword evidence="4" id="KW-0762">Sugar transport</keyword>
<keyword evidence="9" id="KW-1185">Reference proteome</keyword>
<evidence type="ECO:0000313" key="8">
    <source>
        <dbReference type="EMBL" id="TFZ39784.1"/>
    </source>
</evidence>
<gene>
    <name evidence="8" type="ORF">E4100_07050</name>
</gene>
<dbReference type="PROSITE" id="PS00372">
    <property type="entry name" value="PTS_EIIA_TYPE_2_HIS"/>
    <property type="match status" value="1"/>
</dbReference>
<dbReference type="NCBIfam" id="TIGR00848">
    <property type="entry name" value="fruA"/>
    <property type="match status" value="1"/>
</dbReference>
<comment type="caution">
    <text evidence="8">The sequence shown here is derived from an EMBL/GenBank/DDBJ whole genome shotgun (WGS) entry which is preliminary data.</text>
</comment>
<keyword evidence="6" id="KW-0598">Phosphotransferase system</keyword>
<name>A0A4Z0D584_9FIRM</name>
<dbReference type="SUPFAM" id="SSF55804">
    <property type="entry name" value="Phoshotransferase/anion transport protein"/>
    <property type="match status" value="1"/>
</dbReference>
<dbReference type="EMBL" id="SRIB01000009">
    <property type="protein sequence ID" value="TFZ39784.1"/>
    <property type="molecule type" value="Genomic_DNA"/>
</dbReference>
<feature type="domain" description="PTS EIIA type-2" evidence="7">
    <location>
        <begin position="1"/>
        <end position="145"/>
    </location>
</feature>
<keyword evidence="3" id="KW-0597">Phosphoprotein</keyword>
<dbReference type="RefSeq" id="WP_135271336.1">
    <property type="nucleotide sequence ID" value="NZ_SRIB01000009.1"/>
</dbReference>
<protein>
    <submittedName>
        <fullName evidence="8">PTS mannose transporter subunit IIAB</fullName>
    </submittedName>
</protein>
<dbReference type="Gene3D" id="3.40.930.10">
    <property type="entry name" value="Mannitol-specific EII, Chain A"/>
    <property type="match status" value="1"/>
</dbReference>
<dbReference type="OrthoDB" id="95460at2"/>
<dbReference type="GO" id="GO:0016020">
    <property type="term" value="C:membrane"/>
    <property type="evidence" value="ECO:0007669"/>
    <property type="project" value="InterPro"/>
</dbReference>
<evidence type="ECO:0000256" key="2">
    <source>
        <dbReference type="ARBA" id="ARBA00022448"/>
    </source>
</evidence>
<dbReference type="GO" id="GO:0008982">
    <property type="term" value="F:protein-N(PI)-phosphohistidine-sugar phosphotransferase activity"/>
    <property type="evidence" value="ECO:0007669"/>
    <property type="project" value="InterPro"/>
</dbReference>
<dbReference type="PANTHER" id="PTHR47738:SF2">
    <property type="entry name" value="PTS SYSTEM FRUCTOSE-LIKE EIIA COMPONENT"/>
    <property type="match status" value="1"/>
</dbReference>
<keyword evidence="5" id="KW-0808">Transferase</keyword>
<evidence type="ECO:0000256" key="5">
    <source>
        <dbReference type="ARBA" id="ARBA00022679"/>
    </source>
</evidence>
<evidence type="ECO:0000259" key="7">
    <source>
        <dbReference type="PROSITE" id="PS51094"/>
    </source>
</evidence>
<dbReference type="GO" id="GO:0005737">
    <property type="term" value="C:cytoplasm"/>
    <property type="evidence" value="ECO:0007669"/>
    <property type="project" value="UniProtKB-SubCell"/>
</dbReference>
<sequence length="149" mass="16731">MLINERLVLLNSKAKNREELIRELALLAYKDGKISDIEDYIKAVLKREAEYSTAVGFGVAIPHGKSDSVIDPFLAFAKSEDIDWDAPDQNPVDIVFLIGVPEKDAGSLHLKILANLSRKLMKEDFRNSLRNIKTSAELLDFLNKSELGF</sequence>
<proteinExistence type="predicted"/>
<dbReference type="InterPro" id="IPR051541">
    <property type="entry name" value="PTS_SugarTrans_NitroReg"/>
</dbReference>
<reference evidence="8 9" key="1">
    <citation type="submission" date="2019-03" db="EMBL/GenBank/DDBJ databases">
        <title>Draft genome sequence data and analysis of a Fermenting Bacterium, Soehngenia longevitae strain 1933PT, isolated from petroleum reservoir in Azerbaijan.</title>
        <authorList>
            <person name="Grouzdev D.S."/>
            <person name="Bidzhieva S.K."/>
            <person name="Sokolova D.S."/>
            <person name="Tourova T.P."/>
            <person name="Poltaraus A.B."/>
            <person name="Nazina T.N."/>
        </authorList>
    </citation>
    <scope>NUCLEOTIDE SEQUENCE [LARGE SCALE GENOMIC DNA]</scope>
    <source>
        <strain evidence="8 9">1933P</strain>
    </source>
</reference>
<dbReference type="PANTHER" id="PTHR47738">
    <property type="entry name" value="PTS SYSTEM FRUCTOSE-LIKE EIIA COMPONENT-RELATED"/>
    <property type="match status" value="1"/>
</dbReference>
<evidence type="ECO:0000256" key="1">
    <source>
        <dbReference type="ARBA" id="ARBA00004496"/>
    </source>
</evidence>
<dbReference type="InterPro" id="IPR016152">
    <property type="entry name" value="PTrfase/Anion_transptr"/>
</dbReference>
<dbReference type="CDD" id="cd00211">
    <property type="entry name" value="PTS_IIA_fru"/>
    <property type="match status" value="1"/>
</dbReference>
<dbReference type="AlphaFoldDB" id="A0A4Z0D584"/>
<evidence type="ECO:0000313" key="9">
    <source>
        <dbReference type="Proteomes" id="UP000298381"/>
    </source>
</evidence>
<evidence type="ECO:0000256" key="6">
    <source>
        <dbReference type="ARBA" id="ARBA00022683"/>
    </source>
</evidence>
<dbReference type="InterPro" id="IPR004715">
    <property type="entry name" value="PTS_IIA_fruc"/>
</dbReference>